<proteinExistence type="predicted"/>
<dbReference type="Proteomes" id="UP000630149">
    <property type="component" value="Unassembled WGS sequence"/>
</dbReference>
<protein>
    <submittedName>
        <fullName evidence="1">Uncharacterized protein</fullName>
    </submittedName>
</protein>
<keyword evidence="2" id="KW-1185">Reference proteome</keyword>
<reference evidence="1" key="2">
    <citation type="submission" date="2020-09" db="EMBL/GenBank/DDBJ databases">
        <authorList>
            <person name="Sun Q."/>
            <person name="Ohkuma M."/>
        </authorList>
    </citation>
    <scope>NUCLEOTIDE SEQUENCE</scope>
    <source>
        <strain evidence="1">JCM 13919</strain>
    </source>
</reference>
<dbReference type="RefSeq" id="WP_131776016.1">
    <property type="nucleotide sequence ID" value="NZ_BMOB01000002.1"/>
</dbReference>
<accession>A0A917JPS3</accession>
<dbReference type="EMBL" id="BMOB01000002">
    <property type="protein sequence ID" value="GGI79071.1"/>
    <property type="molecule type" value="Genomic_DNA"/>
</dbReference>
<evidence type="ECO:0000313" key="2">
    <source>
        <dbReference type="Proteomes" id="UP000630149"/>
    </source>
</evidence>
<sequence length="66" mass="7152">MDPVLKAQQVGLMFTTLSPRLNRNSLRHLPRAAALTAASIGFEAFSMDAVLKAQQVDVCLQPITKA</sequence>
<gene>
    <name evidence="1" type="ORF">GCM10007966_04440</name>
</gene>
<name>A0A917JPS3_9GAMM</name>
<evidence type="ECO:0000313" key="1">
    <source>
        <dbReference type="EMBL" id="GGI79071.1"/>
    </source>
</evidence>
<comment type="caution">
    <text evidence="1">The sequence shown here is derived from an EMBL/GenBank/DDBJ whole genome shotgun (WGS) entry which is preliminary data.</text>
</comment>
<dbReference type="AlphaFoldDB" id="A0A917JPS3"/>
<reference evidence="1" key="1">
    <citation type="journal article" date="2014" name="Int. J. Syst. Evol. Microbiol.">
        <title>Complete genome sequence of Corynebacterium casei LMG S-19264T (=DSM 44701T), isolated from a smear-ripened cheese.</title>
        <authorList>
            <consortium name="US DOE Joint Genome Institute (JGI-PGF)"/>
            <person name="Walter F."/>
            <person name="Albersmeier A."/>
            <person name="Kalinowski J."/>
            <person name="Ruckert C."/>
        </authorList>
    </citation>
    <scope>NUCLEOTIDE SEQUENCE</scope>
    <source>
        <strain evidence="1">JCM 13919</strain>
    </source>
</reference>
<organism evidence="1 2">
    <name type="scientific">Legionella impletisoli</name>
    <dbReference type="NCBI Taxonomy" id="343510"/>
    <lineage>
        <taxon>Bacteria</taxon>
        <taxon>Pseudomonadati</taxon>
        <taxon>Pseudomonadota</taxon>
        <taxon>Gammaproteobacteria</taxon>
        <taxon>Legionellales</taxon>
        <taxon>Legionellaceae</taxon>
        <taxon>Legionella</taxon>
    </lineage>
</organism>